<dbReference type="HOGENOM" id="CLU_1828319_0_0_1"/>
<accession>A0A0E0AAJ4</accession>
<protein>
    <submittedName>
        <fullName evidence="1">Uncharacterized protein</fullName>
    </submittedName>
</protein>
<proteinExistence type="predicted"/>
<evidence type="ECO:0000313" key="1">
    <source>
        <dbReference type="EnsemblPlants" id="OGLUM06G18550.1"/>
    </source>
</evidence>
<dbReference type="AlphaFoldDB" id="A0A0E0AAJ4"/>
<reference evidence="1" key="2">
    <citation type="submission" date="2018-05" db="EMBL/GenBank/DDBJ databases">
        <title>OgluRS3 (Oryza glumaepatula Reference Sequence Version 3).</title>
        <authorList>
            <person name="Zhang J."/>
            <person name="Kudrna D."/>
            <person name="Lee S."/>
            <person name="Talag J."/>
            <person name="Welchert J."/>
            <person name="Wing R.A."/>
        </authorList>
    </citation>
    <scope>NUCLEOTIDE SEQUENCE [LARGE SCALE GENOMIC DNA]</scope>
</reference>
<organism evidence="1">
    <name type="scientific">Oryza glumipatula</name>
    <dbReference type="NCBI Taxonomy" id="40148"/>
    <lineage>
        <taxon>Eukaryota</taxon>
        <taxon>Viridiplantae</taxon>
        <taxon>Streptophyta</taxon>
        <taxon>Embryophyta</taxon>
        <taxon>Tracheophyta</taxon>
        <taxon>Spermatophyta</taxon>
        <taxon>Magnoliopsida</taxon>
        <taxon>Liliopsida</taxon>
        <taxon>Poales</taxon>
        <taxon>Poaceae</taxon>
        <taxon>BOP clade</taxon>
        <taxon>Oryzoideae</taxon>
        <taxon>Oryzeae</taxon>
        <taxon>Oryzinae</taxon>
        <taxon>Oryza</taxon>
    </lineage>
</organism>
<name>A0A0E0AAJ4_9ORYZ</name>
<dbReference type="Gramene" id="OGLUM06G18550.1">
    <property type="protein sequence ID" value="OGLUM06G18550.1"/>
    <property type="gene ID" value="OGLUM06G18550"/>
</dbReference>
<keyword evidence="2" id="KW-1185">Reference proteome</keyword>
<reference evidence="1" key="1">
    <citation type="submission" date="2015-04" db="UniProtKB">
        <authorList>
            <consortium name="EnsemblPlants"/>
        </authorList>
    </citation>
    <scope>IDENTIFICATION</scope>
</reference>
<sequence>MGAAGAARNRSVTLLTTVIEESSTTTAATARSIDHANNPKTDAVARHTTDVVACRFLRGSSHSLVVERLWHHRSPPHILFAAPSSPSITRSEKTSIRSTYRCLQVFNGTNDYPTRRPTDKKIGEFSNCHIVYSGIDFQKLQ</sequence>
<dbReference type="EnsemblPlants" id="OGLUM06G18550.1">
    <property type="protein sequence ID" value="OGLUM06G18550.1"/>
    <property type="gene ID" value="OGLUM06G18550"/>
</dbReference>
<evidence type="ECO:0000313" key="2">
    <source>
        <dbReference type="Proteomes" id="UP000026961"/>
    </source>
</evidence>
<dbReference type="Proteomes" id="UP000026961">
    <property type="component" value="Chromosome 6"/>
</dbReference>